<dbReference type="InterPro" id="IPR045206">
    <property type="entry name" value="Maestro_heat-like_prot"/>
</dbReference>
<dbReference type="GO" id="GO:0005737">
    <property type="term" value="C:cytoplasm"/>
    <property type="evidence" value="ECO:0007669"/>
    <property type="project" value="TreeGrafter"/>
</dbReference>
<dbReference type="PANTHER" id="PTHR23120">
    <property type="entry name" value="MAESTRO-RELATED HEAT DOMAIN-CONTAINING"/>
    <property type="match status" value="1"/>
</dbReference>
<reference evidence="1 2" key="1">
    <citation type="journal article" date="2022" name="Nat. Plants">
        <title>Genomes of leafy and leafless Platanthera orchids illuminate the evolution of mycoheterotrophy.</title>
        <authorList>
            <person name="Li M.H."/>
            <person name="Liu K.W."/>
            <person name="Li Z."/>
            <person name="Lu H.C."/>
            <person name="Ye Q.L."/>
            <person name="Zhang D."/>
            <person name="Wang J.Y."/>
            <person name="Li Y.F."/>
            <person name="Zhong Z.M."/>
            <person name="Liu X."/>
            <person name="Yu X."/>
            <person name="Liu D.K."/>
            <person name="Tu X.D."/>
            <person name="Liu B."/>
            <person name="Hao Y."/>
            <person name="Liao X.Y."/>
            <person name="Jiang Y.T."/>
            <person name="Sun W.H."/>
            <person name="Chen J."/>
            <person name="Chen Y.Q."/>
            <person name="Ai Y."/>
            <person name="Zhai J.W."/>
            <person name="Wu S.S."/>
            <person name="Zhou Z."/>
            <person name="Hsiao Y.Y."/>
            <person name="Wu W.L."/>
            <person name="Chen Y.Y."/>
            <person name="Lin Y.F."/>
            <person name="Hsu J.L."/>
            <person name="Li C.Y."/>
            <person name="Wang Z.W."/>
            <person name="Zhao X."/>
            <person name="Zhong W.Y."/>
            <person name="Ma X.K."/>
            <person name="Ma L."/>
            <person name="Huang J."/>
            <person name="Chen G.Z."/>
            <person name="Huang M.Z."/>
            <person name="Huang L."/>
            <person name="Peng D.H."/>
            <person name="Luo Y.B."/>
            <person name="Zou S.Q."/>
            <person name="Chen S.P."/>
            <person name="Lan S."/>
            <person name="Tsai W.C."/>
            <person name="Van de Peer Y."/>
            <person name="Liu Z.J."/>
        </authorList>
    </citation>
    <scope>NUCLEOTIDE SEQUENCE [LARGE SCALE GENOMIC DNA]</scope>
    <source>
        <strain evidence="1">Lor287</strain>
    </source>
</reference>
<dbReference type="AlphaFoldDB" id="A0AAP0B4J0"/>
<evidence type="ECO:0000313" key="2">
    <source>
        <dbReference type="Proteomes" id="UP001418222"/>
    </source>
</evidence>
<dbReference type="EMBL" id="JBBWWQ010000016">
    <property type="protein sequence ID" value="KAK8926620.1"/>
    <property type="molecule type" value="Genomic_DNA"/>
</dbReference>
<sequence>MLEEIFFHLSGPNSALPAMVQILADFASAEVVKFTPQLKDVLLRVLPILGSVKDIHRPIFANGTIHLFISCLTLKFIGLNINGN</sequence>
<organism evidence="1 2">
    <name type="scientific">Platanthera zijinensis</name>
    <dbReference type="NCBI Taxonomy" id="2320716"/>
    <lineage>
        <taxon>Eukaryota</taxon>
        <taxon>Viridiplantae</taxon>
        <taxon>Streptophyta</taxon>
        <taxon>Embryophyta</taxon>
        <taxon>Tracheophyta</taxon>
        <taxon>Spermatophyta</taxon>
        <taxon>Magnoliopsida</taxon>
        <taxon>Liliopsida</taxon>
        <taxon>Asparagales</taxon>
        <taxon>Orchidaceae</taxon>
        <taxon>Orchidoideae</taxon>
        <taxon>Orchideae</taxon>
        <taxon>Orchidinae</taxon>
        <taxon>Platanthera</taxon>
    </lineage>
</organism>
<proteinExistence type="predicted"/>
<evidence type="ECO:0000313" key="1">
    <source>
        <dbReference type="EMBL" id="KAK8926620.1"/>
    </source>
</evidence>
<comment type="caution">
    <text evidence="1">The sequence shown here is derived from an EMBL/GenBank/DDBJ whole genome shotgun (WGS) entry which is preliminary data.</text>
</comment>
<dbReference type="Proteomes" id="UP001418222">
    <property type="component" value="Unassembled WGS sequence"/>
</dbReference>
<keyword evidence="2" id="KW-1185">Reference proteome</keyword>
<accession>A0AAP0B4J0</accession>
<name>A0AAP0B4J0_9ASPA</name>
<protein>
    <submittedName>
        <fullName evidence="1">Uncharacterized protein</fullName>
    </submittedName>
</protein>
<dbReference type="PANTHER" id="PTHR23120:SF0">
    <property type="entry name" value="MAESTRO HEAT-LIKE REPEAT FAMILY MEMBER 1"/>
    <property type="match status" value="1"/>
</dbReference>
<gene>
    <name evidence="1" type="ORF">KSP39_PZI018725</name>
</gene>